<dbReference type="STRING" id="1441469.A0A1Q5Q706"/>
<feature type="compositionally biased region" description="Polar residues" evidence="1">
    <location>
        <begin position="146"/>
        <end position="160"/>
    </location>
</feature>
<feature type="region of interest" description="Disordered" evidence="1">
    <location>
        <begin position="126"/>
        <end position="161"/>
    </location>
</feature>
<dbReference type="InterPro" id="IPR031352">
    <property type="entry name" value="SesA"/>
</dbReference>
<dbReference type="RefSeq" id="XP_020115743.1">
    <property type="nucleotide sequence ID" value="XM_020263975.1"/>
</dbReference>
<dbReference type="EMBL" id="LFMY01000018">
    <property type="protein sequence ID" value="OKL55622.1"/>
    <property type="molecule type" value="Genomic_DNA"/>
</dbReference>
<evidence type="ECO:0000313" key="3">
    <source>
        <dbReference type="EMBL" id="OKL55622.1"/>
    </source>
</evidence>
<keyword evidence="4" id="KW-1185">Reference proteome</keyword>
<name>A0A1Q5Q706_TALAT</name>
<reference evidence="3 4" key="1">
    <citation type="submission" date="2015-06" db="EMBL/GenBank/DDBJ databases">
        <title>Talaromyces atroroseus IBT 11181 draft genome.</title>
        <authorList>
            <person name="Rasmussen K.B."/>
            <person name="Rasmussen S."/>
            <person name="Petersen B."/>
            <person name="Sicheritz-Ponten T."/>
            <person name="Mortensen U.H."/>
            <person name="Thrane U."/>
        </authorList>
    </citation>
    <scope>NUCLEOTIDE SEQUENCE [LARGE SCALE GENOMIC DNA]</scope>
    <source>
        <strain evidence="3 4">IBT 11181</strain>
    </source>
</reference>
<evidence type="ECO:0000256" key="1">
    <source>
        <dbReference type="SAM" id="MobiDB-lite"/>
    </source>
</evidence>
<accession>A0A1Q5Q706</accession>
<dbReference type="AlphaFoldDB" id="A0A1Q5Q706"/>
<dbReference type="OrthoDB" id="1658288at2759"/>
<dbReference type="Proteomes" id="UP000214365">
    <property type="component" value="Unassembled WGS sequence"/>
</dbReference>
<dbReference type="GeneID" id="31008837"/>
<evidence type="ECO:0000313" key="4">
    <source>
        <dbReference type="Proteomes" id="UP000214365"/>
    </source>
</evidence>
<dbReference type="Pfam" id="PF17107">
    <property type="entry name" value="SesA"/>
    <property type="match status" value="1"/>
</dbReference>
<protein>
    <recommendedName>
        <fullName evidence="2">NACHT-NTPase and P-loop NTPases N-terminal domain-containing protein</fullName>
    </recommendedName>
</protein>
<organism evidence="3 4">
    <name type="scientific">Talaromyces atroroseus</name>
    <dbReference type="NCBI Taxonomy" id="1441469"/>
    <lineage>
        <taxon>Eukaryota</taxon>
        <taxon>Fungi</taxon>
        <taxon>Dikarya</taxon>
        <taxon>Ascomycota</taxon>
        <taxon>Pezizomycotina</taxon>
        <taxon>Eurotiomycetes</taxon>
        <taxon>Eurotiomycetidae</taxon>
        <taxon>Eurotiales</taxon>
        <taxon>Trichocomaceae</taxon>
        <taxon>Talaromyces</taxon>
        <taxon>Talaromyces sect. Trachyspermi</taxon>
    </lineage>
</organism>
<feature type="domain" description="NACHT-NTPase and P-loop NTPases N-terminal" evidence="2">
    <location>
        <begin position="3"/>
        <end position="97"/>
    </location>
</feature>
<sequence>MFQSRIPLIRNTLETIQTELQPGKDSLPPDVCEALKNIFDACDGNARELRGIFEEVIPAENSTRKKKYPMKKVIQRLGKGSKVEELMTALIQNIQILVNYRMVKSATPEQDTDLQEDILNELRSIKSSTAEEESPTSIFHSGGGTQTNNVNSGSGQQINNHGHVGIQHFLNGEVKS</sequence>
<comment type="caution">
    <text evidence="3">The sequence shown here is derived from an EMBL/GenBank/DDBJ whole genome shotgun (WGS) entry which is preliminary data.</text>
</comment>
<gene>
    <name evidence="3" type="ORF">UA08_09081</name>
</gene>
<proteinExistence type="predicted"/>
<evidence type="ECO:0000259" key="2">
    <source>
        <dbReference type="Pfam" id="PF17107"/>
    </source>
</evidence>